<dbReference type="Proteomes" id="UP000305948">
    <property type="component" value="Unassembled WGS sequence"/>
</dbReference>
<evidence type="ECO:0000313" key="2">
    <source>
        <dbReference type="Proteomes" id="UP000305948"/>
    </source>
</evidence>
<dbReference type="EMBL" id="ML213522">
    <property type="protein sequence ID" value="TFK47765.1"/>
    <property type="molecule type" value="Genomic_DNA"/>
</dbReference>
<sequence length="408" mass="45120">MPGLKEPTAEQLNHCLESSINEMVELQQDGDMQLFVQIPMLYAIALQIIPQAIAGLSICSGAASVLASALAAHRSGPVQRCSDASASAGILVSAVCAWPALLVIQQAISIVLDATCTLSHACIGQQLPLHMDAAALEACWFRQYPAFLKTFAALCPESSLAITSCWELLLHPLLPHCQHQYRSLGADLPLSGFHHVFVFISREEPQDIFTDECLNNCNTLGACHVHGIISHLFTQILFKAYMFSSSGGSNSSKQCFKDLVNSVIWLSHVTCLLENLFAFEWLNGMFKKVLYELLIAPPPNAHPKERMLLHHYILQELKACSMMQIAIAQSKELVQNVQLPSKPLRKLNFLDLRNCTEGFHLYVLLPDYAKGFYAELRLASNLSLKPGTTFFACQSARPIPYVQKDSIH</sequence>
<gene>
    <name evidence="1" type="ORF">OE88DRAFT_1647542</name>
</gene>
<name>A0A5C3MSM2_9AGAM</name>
<keyword evidence="2" id="KW-1185">Reference proteome</keyword>
<dbReference type="OrthoDB" id="3248986at2759"/>
<protein>
    <submittedName>
        <fullName evidence="1">Uncharacterized protein</fullName>
    </submittedName>
</protein>
<proteinExistence type="predicted"/>
<accession>A0A5C3MSM2</accession>
<reference evidence="1 2" key="1">
    <citation type="journal article" date="2019" name="Nat. Ecol. Evol.">
        <title>Megaphylogeny resolves global patterns of mushroom evolution.</title>
        <authorList>
            <person name="Varga T."/>
            <person name="Krizsan K."/>
            <person name="Foldi C."/>
            <person name="Dima B."/>
            <person name="Sanchez-Garcia M."/>
            <person name="Sanchez-Ramirez S."/>
            <person name="Szollosi G.J."/>
            <person name="Szarkandi J.G."/>
            <person name="Papp V."/>
            <person name="Albert L."/>
            <person name="Andreopoulos W."/>
            <person name="Angelini C."/>
            <person name="Antonin V."/>
            <person name="Barry K.W."/>
            <person name="Bougher N.L."/>
            <person name="Buchanan P."/>
            <person name="Buyck B."/>
            <person name="Bense V."/>
            <person name="Catcheside P."/>
            <person name="Chovatia M."/>
            <person name="Cooper J."/>
            <person name="Damon W."/>
            <person name="Desjardin D."/>
            <person name="Finy P."/>
            <person name="Geml J."/>
            <person name="Haridas S."/>
            <person name="Hughes K."/>
            <person name="Justo A."/>
            <person name="Karasinski D."/>
            <person name="Kautmanova I."/>
            <person name="Kiss B."/>
            <person name="Kocsube S."/>
            <person name="Kotiranta H."/>
            <person name="LaButti K.M."/>
            <person name="Lechner B.E."/>
            <person name="Liimatainen K."/>
            <person name="Lipzen A."/>
            <person name="Lukacs Z."/>
            <person name="Mihaltcheva S."/>
            <person name="Morgado L.N."/>
            <person name="Niskanen T."/>
            <person name="Noordeloos M.E."/>
            <person name="Ohm R.A."/>
            <person name="Ortiz-Santana B."/>
            <person name="Ovrebo C."/>
            <person name="Racz N."/>
            <person name="Riley R."/>
            <person name="Savchenko A."/>
            <person name="Shiryaev A."/>
            <person name="Soop K."/>
            <person name="Spirin V."/>
            <person name="Szebenyi C."/>
            <person name="Tomsovsky M."/>
            <person name="Tulloss R.E."/>
            <person name="Uehling J."/>
            <person name="Grigoriev I.V."/>
            <person name="Vagvolgyi C."/>
            <person name="Papp T."/>
            <person name="Martin F.M."/>
            <person name="Miettinen O."/>
            <person name="Hibbett D.S."/>
            <person name="Nagy L.G."/>
        </authorList>
    </citation>
    <scope>NUCLEOTIDE SEQUENCE [LARGE SCALE GENOMIC DNA]</scope>
    <source>
        <strain evidence="1 2">OMC1185</strain>
    </source>
</reference>
<dbReference type="STRING" id="5364.A0A5C3MSM2"/>
<evidence type="ECO:0000313" key="1">
    <source>
        <dbReference type="EMBL" id="TFK47765.1"/>
    </source>
</evidence>
<organism evidence="1 2">
    <name type="scientific">Heliocybe sulcata</name>
    <dbReference type="NCBI Taxonomy" id="5364"/>
    <lineage>
        <taxon>Eukaryota</taxon>
        <taxon>Fungi</taxon>
        <taxon>Dikarya</taxon>
        <taxon>Basidiomycota</taxon>
        <taxon>Agaricomycotina</taxon>
        <taxon>Agaricomycetes</taxon>
        <taxon>Gloeophyllales</taxon>
        <taxon>Gloeophyllaceae</taxon>
        <taxon>Heliocybe</taxon>
    </lineage>
</organism>
<dbReference type="AlphaFoldDB" id="A0A5C3MSM2"/>